<evidence type="ECO:0000256" key="1">
    <source>
        <dbReference type="ARBA" id="ARBA00004651"/>
    </source>
</evidence>
<feature type="transmembrane region" description="Helical" evidence="8">
    <location>
        <begin position="5"/>
        <end position="22"/>
    </location>
</feature>
<dbReference type="AlphaFoldDB" id="A0A136WJ21"/>
<evidence type="ECO:0000256" key="3">
    <source>
        <dbReference type="ARBA" id="ARBA00022448"/>
    </source>
</evidence>
<dbReference type="GO" id="GO:0005886">
    <property type="term" value="C:plasma membrane"/>
    <property type="evidence" value="ECO:0007669"/>
    <property type="project" value="UniProtKB-SubCell"/>
</dbReference>
<keyword evidence="3" id="KW-0813">Transport</keyword>
<dbReference type="Proteomes" id="UP000070539">
    <property type="component" value="Unassembled WGS sequence"/>
</dbReference>
<evidence type="ECO:0000256" key="6">
    <source>
        <dbReference type="ARBA" id="ARBA00022989"/>
    </source>
</evidence>
<accession>A0A136WJ21</accession>
<evidence type="ECO:0000313" key="10">
    <source>
        <dbReference type="EMBL" id="KXL54542.1"/>
    </source>
</evidence>
<evidence type="ECO:0000256" key="2">
    <source>
        <dbReference type="ARBA" id="ARBA00008038"/>
    </source>
</evidence>
<dbReference type="InterPro" id="IPR000540">
    <property type="entry name" value="Flag_MotA_CS"/>
</dbReference>
<sequence>MDLTTFIGIVVGLVLIIFGIGLDSIGNFWSLQSILIVVGGTFAALIASYPARILKQLPKQFKILLKNPYNPLEFIDQLHDLAIIARKSGLLALEERANAMQDPFFREGLMLIVDSTTPQQVSDILDNTLEHIEERHSEIIEFYEKGAGYAPSFGMVGTLIGLVNMLMSMDLDEGADGLSVSMGIALITTFYGTVLANLFFIPIAKKLRVRSDEEILCRKIIIEGILAIQAGENPNFLKEKLITFLPQYEKGMGKKKKGKDEPPEE</sequence>
<dbReference type="STRING" id="36847.CLNEO_06530"/>
<feature type="domain" description="MotA/TolQ/ExbB proton channel" evidence="9">
    <location>
        <begin position="97"/>
        <end position="215"/>
    </location>
</feature>
<gene>
    <name evidence="10" type="primary">pomA</name>
    <name evidence="10" type="ORF">CLNEO_06530</name>
</gene>
<dbReference type="EMBL" id="LRVM01000001">
    <property type="protein sequence ID" value="KXL54542.1"/>
    <property type="molecule type" value="Genomic_DNA"/>
</dbReference>
<proteinExistence type="inferred from homology"/>
<dbReference type="PROSITE" id="PS01307">
    <property type="entry name" value="MOTA"/>
    <property type="match status" value="1"/>
</dbReference>
<dbReference type="GO" id="GO:0006935">
    <property type="term" value="P:chemotaxis"/>
    <property type="evidence" value="ECO:0007669"/>
    <property type="project" value="InterPro"/>
</dbReference>
<keyword evidence="4" id="KW-1003">Cell membrane</keyword>
<dbReference type="GO" id="GO:0071978">
    <property type="term" value="P:bacterial-type flagellum-dependent swarming motility"/>
    <property type="evidence" value="ECO:0007669"/>
    <property type="project" value="InterPro"/>
</dbReference>
<evidence type="ECO:0000313" key="11">
    <source>
        <dbReference type="Proteomes" id="UP000070539"/>
    </source>
</evidence>
<dbReference type="OrthoDB" id="9806929at2"/>
<keyword evidence="6 8" id="KW-1133">Transmembrane helix</keyword>
<organism evidence="10 11">
    <name type="scientific">Anaerotignum neopropionicum</name>
    <dbReference type="NCBI Taxonomy" id="36847"/>
    <lineage>
        <taxon>Bacteria</taxon>
        <taxon>Bacillati</taxon>
        <taxon>Bacillota</taxon>
        <taxon>Clostridia</taxon>
        <taxon>Lachnospirales</taxon>
        <taxon>Anaerotignaceae</taxon>
        <taxon>Anaerotignum</taxon>
    </lineage>
</organism>
<comment type="similarity">
    <text evidence="2">Belongs to the MotA family.</text>
</comment>
<dbReference type="PANTHER" id="PTHR30433">
    <property type="entry name" value="CHEMOTAXIS PROTEIN MOTA"/>
    <property type="match status" value="1"/>
</dbReference>
<keyword evidence="11" id="KW-1185">Reference proteome</keyword>
<evidence type="ECO:0000256" key="4">
    <source>
        <dbReference type="ARBA" id="ARBA00022475"/>
    </source>
</evidence>
<comment type="subcellular location">
    <subcellularLocation>
        <location evidence="1">Cell membrane</location>
        <topology evidence="1">Multi-pass membrane protein</topology>
    </subcellularLocation>
</comment>
<dbReference type="InterPro" id="IPR002898">
    <property type="entry name" value="MotA_ExbB_proton_chnl"/>
</dbReference>
<keyword evidence="7 8" id="KW-0472">Membrane</keyword>
<feature type="transmembrane region" description="Helical" evidence="8">
    <location>
        <begin position="147"/>
        <end position="167"/>
    </location>
</feature>
<evidence type="ECO:0000256" key="8">
    <source>
        <dbReference type="SAM" id="Phobius"/>
    </source>
</evidence>
<comment type="caution">
    <text evidence="10">The sequence shown here is derived from an EMBL/GenBank/DDBJ whole genome shotgun (WGS) entry which is preliminary data.</text>
</comment>
<dbReference type="RefSeq" id="WP_066084425.1">
    <property type="nucleotide sequence ID" value="NZ_LRVM01000001.1"/>
</dbReference>
<keyword evidence="5 8" id="KW-0812">Transmembrane</keyword>
<dbReference type="InterPro" id="IPR047055">
    <property type="entry name" value="MotA-like"/>
</dbReference>
<dbReference type="Pfam" id="PF01618">
    <property type="entry name" value="MotA_ExbB"/>
    <property type="match status" value="1"/>
</dbReference>
<name>A0A136WJ21_9FIRM</name>
<feature type="transmembrane region" description="Helical" evidence="8">
    <location>
        <begin position="179"/>
        <end position="201"/>
    </location>
</feature>
<feature type="transmembrane region" description="Helical" evidence="8">
    <location>
        <begin position="28"/>
        <end position="49"/>
    </location>
</feature>
<evidence type="ECO:0000256" key="5">
    <source>
        <dbReference type="ARBA" id="ARBA00022692"/>
    </source>
</evidence>
<dbReference type="PATRIC" id="fig|36847.3.peg.800"/>
<evidence type="ECO:0000256" key="7">
    <source>
        <dbReference type="ARBA" id="ARBA00023136"/>
    </source>
</evidence>
<reference evidence="10 11" key="1">
    <citation type="submission" date="2016-01" db="EMBL/GenBank/DDBJ databases">
        <title>Genome sequence of Clostridium neopropionicum X4, DSM-3847.</title>
        <authorList>
            <person name="Poehlein A."/>
            <person name="Beck M.H."/>
            <person name="Bengelsdorf F.R."/>
            <person name="Daniel R."/>
            <person name="Duerre P."/>
        </authorList>
    </citation>
    <scope>NUCLEOTIDE SEQUENCE [LARGE SCALE GENOMIC DNA]</scope>
    <source>
        <strain evidence="10 11">DSM-3847</strain>
    </source>
</reference>
<evidence type="ECO:0000259" key="9">
    <source>
        <dbReference type="Pfam" id="PF01618"/>
    </source>
</evidence>
<protein>
    <submittedName>
        <fullName evidence="10">Chemotaxis protein PomA</fullName>
    </submittedName>
</protein>